<protein>
    <submittedName>
        <fullName evidence="1">Uncharacterized protein</fullName>
    </submittedName>
</protein>
<keyword evidence="2" id="KW-1185">Reference proteome</keyword>
<gene>
    <name evidence="1" type="ORF">QJS04_geneDACA024739</name>
</gene>
<comment type="caution">
    <text evidence="1">The sequence shown here is derived from an EMBL/GenBank/DDBJ whole genome shotgun (WGS) entry which is preliminary data.</text>
</comment>
<name>A0AAV9BP62_ACOGR</name>
<sequence length="131" mass="14803">MLKFVLKLKLRRSYPTLLLLNSLGVIGNLSKLSMNGNRTHVFIVKLSAITLKTVVKNLLRSVDPPQQPRADWPLMGKQIKISHRLLWGQGLEMGKPFRNVRKNPSLLLLLQGLLKGQCKILHMLLLPLPLA</sequence>
<dbReference type="EMBL" id="JAUJYN010000002">
    <property type="protein sequence ID" value="KAK1277839.1"/>
    <property type="molecule type" value="Genomic_DNA"/>
</dbReference>
<dbReference type="AlphaFoldDB" id="A0AAV9BP62"/>
<dbReference type="Proteomes" id="UP001179952">
    <property type="component" value="Unassembled WGS sequence"/>
</dbReference>
<evidence type="ECO:0000313" key="2">
    <source>
        <dbReference type="Proteomes" id="UP001179952"/>
    </source>
</evidence>
<evidence type="ECO:0000313" key="1">
    <source>
        <dbReference type="EMBL" id="KAK1277839.1"/>
    </source>
</evidence>
<reference evidence="1" key="2">
    <citation type="submission" date="2023-06" db="EMBL/GenBank/DDBJ databases">
        <authorList>
            <person name="Ma L."/>
            <person name="Liu K.-W."/>
            <person name="Li Z."/>
            <person name="Hsiao Y.-Y."/>
            <person name="Qi Y."/>
            <person name="Fu T."/>
            <person name="Tang G."/>
            <person name="Zhang D."/>
            <person name="Sun W.-H."/>
            <person name="Liu D.-K."/>
            <person name="Li Y."/>
            <person name="Chen G.-Z."/>
            <person name="Liu X.-D."/>
            <person name="Liao X.-Y."/>
            <person name="Jiang Y.-T."/>
            <person name="Yu X."/>
            <person name="Hao Y."/>
            <person name="Huang J."/>
            <person name="Zhao X.-W."/>
            <person name="Ke S."/>
            <person name="Chen Y.-Y."/>
            <person name="Wu W.-L."/>
            <person name="Hsu J.-L."/>
            <person name="Lin Y.-F."/>
            <person name="Huang M.-D."/>
            <person name="Li C.-Y."/>
            <person name="Huang L."/>
            <person name="Wang Z.-W."/>
            <person name="Zhao X."/>
            <person name="Zhong W.-Y."/>
            <person name="Peng D.-H."/>
            <person name="Ahmad S."/>
            <person name="Lan S."/>
            <person name="Zhang J.-S."/>
            <person name="Tsai W.-C."/>
            <person name="Van De Peer Y."/>
            <person name="Liu Z.-J."/>
        </authorList>
    </citation>
    <scope>NUCLEOTIDE SEQUENCE</scope>
    <source>
        <strain evidence="1">SCP</strain>
        <tissue evidence="1">Leaves</tissue>
    </source>
</reference>
<reference evidence="1" key="1">
    <citation type="journal article" date="2023" name="Nat. Commun.">
        <title>Diploid and tetraploid genomes of Acorus and the evolution of monocots.</title>
        <authorList>
            <person name="Ma L."/>
            <person name="Liu K.W."/>
            <person name="Li Z."/>
            <person name="Hsiao Y.Y."/>
            <person name="Qi Y."/>
            <person name="Fu T."/>
            <person name="Tang G.D."/>
            <person name="Zhang D."/>
            <person name="Sun W.H."/>
            <person name="Liu D.K."/>
            <person name="Li Y."/>
            <person name="Chen G.Z."/>
            <person name="Liu X.D."/>
            <person name="Liao X.Y."/>
            <person name="Jiang Y.T."/>
            <person name="Yu X."/>
            <person name="Hao Y."/>
            <person name="Huang J."/>
            <person name="Zhao X.W."/>
            <person name="Ke S."/>
            <person name="Chen Y.Y."/>
            <person name="Wu W.L."/>
            <person name="Hsu J.L."/>
            <person name="Lin Y.F."/>
            <person name="Huang M.D."/>
            <person name="Li C.Y."/>
            <person name="Huang L."/>
            <person name="Wang Z.W."/>
            <person name="Zhao X."/>
            <person name="Zhong W.Y."/>
            <person name="Peng D.H."/>
            <person name="Ahmad S."/>
            <person name="Lan S."/>
            <person name="Zhang J.S."/>
            <person name="Tsai W.C."/>
            <person name="Van de Peer Y."/>
            <person name="Liu Z.J."/>
        </authorList>
    </citation>
    <scope>NUCLEOTIDE SEQUENCE</scope>
    <source>
        <strain evidence="1">SCP</strain>
    </source>
</reference>
<accession>A0AAV9BP62</accession>
<organism evidence="1 2">
    <name type="scientific">Acorus gramineus</name>
    <name type="common">Dwarf sweet flag</name>
    <dbReference type="NCBI Taxonomy" id="55184"/>
    <lineage>
        <taxon>Eukaryota</taxon>
        <taxon>Viridiplantae</taxon>
        <taxon>Streptophyta</taxon>
        <taxon>Embryophyta</taxon>
        <taxon>Tracheophyta</taxon>
        <taxon>Spermatophyta</taxon>
        <taxon>Magnoliopsida</taxon>
        <taxon>Liliopsida</taxon>
        <taxon>Acoraceae</taxon>
        <taxon>Acorus</taxon>
    </lineage>
</organism>
<proteinExistence type="predicted"/>